<dbReference type="HOGENOM" id="CLU_902940_0_0_9"/>
<dbReference type="EMBL" id="CP002690">
    <property type="protein sequence ID" value="AEE15241.1"/>
    <property type="molecule type" value="Genomic_DNA"/>
</dbReference>
<evidence type="ECO:0000313" key="8">
    <source>
        <dbReference type="Proteomes" id="UP000011765"/>
    </source>
</evidence>
<evidence type="ECO:0000256" key="6">
    <source>
        <dbReference type="SAM" id="Phobius"/>
    </source>
</evidence>
<dbReference type="STRING" id="747365.Thena_1631"/>
<keyword evidence="4 6" id="KW-1133">Transmembrane helix</keyword>
<dbReference type="NCBIfam" id="TIGR00374">
    <property type="entry name" value="flippase-like domain"/>
    <property type="match status" value="1"/>
</dbReference>
<evidence type="ECO:0000256" key="3">
    <source>
        <dbReference type="ARBA" id="ARBA00022692"/>
    </source>
</evidence>
<organism evidence="7 8">
    <name type="scientific">Thermodesulfobium narugense DSM 14796</name>
    <dbReference type="NCBI Taxonomy" id="747365"/>
    <lineage>
        <taxon>Bacteria</taxon>
        <taxon>Pseudomonadati</taxon>
        <taxon>Thermodesulfobiota</taxon>
        <taxon>Thermodesulfobiia</taxon>
        <taxon>Thermodesulfobiales</taxon>
        <taxon>Thermodesulfobiaceae</taxon>
        <taxon>Thermodesulfobium</taxon>
    </lineage>
</organism>
<gene>
    <name evidence="7" type="ORF">Thena_1631</name>
</gene>
<proteinExistence type="predicted"/>
<feature type="transmembrane region" description="Helical" evidence="6">
    <location>
        <begin position="228"/>
        <end position="252"/>
    </location>
</feature>
<name>M1E7E6_9BACT</name>
<evidence type="ECO:0000256" key="4">
    <source>
        <dbReference type="ARBA" id="ARBA00022989"/>
    </source>
</evidence>
<dbReference type="OrthoDB" id="7954051at2"/>
<reference evidence="7 8" key="1">
    <citation type="submission" date="2011-04" db="EMBL/GenBank/DDBJ databases">
        <title>The complete genome of Thermodesulfobium narugense DSM 14796.</title>
        <authorList>
            <consortium name="US DOE Joint Genome Institute (JGI-PGF)"/>
            <person name="Lucas S."/>
            <person name="Han J."/>
            <person name="Lapidus A."/>
            <person name="Bruce D."/>
            <person name="Goodwin L."/>
            <person name="Pitluck S."/>
            <person name="Peters L."/>
            <person name="Kyrpides N."/>
            <person name="Mavromatis K."/>
            <person name="Pagani I."/>
            <person name="Ivanova N."/>
            <person name="Ovchinnikova G."/>
            <person name="Zhang X."/>
            <person name="Saunders L."/>
            <person name="Detter J.C."/>
            <person name="Tapia R."/>
            <person name="Han C."/>
            <person name="Land M."/>
            <person name="Hauser L."/>
            <person name="Markowitz V."/>
            <person name="Cheng J.-F."/>
            <person name="Hugenholtz P."/>
            <person name="Woyke T."/>
            <person name="Wu D."/>
            <person name="Spring S."/>
            <person name="Schroeder M."/>
            <person name="Brambilla E."/>
            <person name="Klenk H.-P."/>
            <person name="Eisen J.A."/>
        </authorList>
    </citation>
    <scope>NUCLEOTIDE SEQUENCE [LARGE SCALE GENOMIC DNA]</scope>
    <source>
        <strain evidence="7 8">DSM 14796</strain>
    </source>
</reference>
<feature type="transmembrane region" description="Helical" evidence="6">
    <location>
        <begin position="150"/>
        <end position="169"/>
    </location>
</feature>
<dbReference type="eggNOG" id="COG0392">
    <property type="taxonomic scope" value="Bacteria"/>
</dbReference>
<dbReference type="Proteomes" id="UP000011765">
    <property type="component" value="Chromosome"/>
</dbReference>
<evidence type="ECO:0000256" key="2">
    <source>
        <dbReference type="ARBA" id="ARBA00022475"/>
    </source>
</evidence>
<protein>
    <submittedName>
        <fullName evidence="7">Uncharacterized protein</fullName>
    </submittedName>
</protein>
<keyword evidence="2" id="KW-1003">Cell membrane</keyword>
<feature type="transmembrane region" description="Helical" evidence="6">
    <location>
        <begin position="202"/>
        <end position="222"/>
    </location>
</feature>
<keyword evidence="5 6" id="KW-0472">Membrane</keyword>
<dbReference type="AlphaFoldDB" id="M1E7E6"/>
<keyword evidence="3 6" id="KW-0812">Transmembrane</keyword>
<evidence type="ECO:0000313" key="7">
    <source>
        <dbReference type="EMBL" id="AEE15241.1"/>
    </source>
</evidence>
<dbReference type="KEGG" id="tnr:Thena_1631"/>
<dbReference type="GO" id="GO:0005886">
    <property type="term" value="C:plasma membrane"/>
    <property type="evidence" value="ECO:0007669"/>
    <property type="project" value="UniProtKB-SubCell"/>
</dbReference>
<keyword evidence="8" id="KW-1185">Reference proteome</keyword>
<feature type="transmembrane region" description="Helical" evidence="6">
    <location>
        <begin position="264"/>
        <end position="288"/>
    </location>
</feature>
<accession>M1E7E6</accession>
<dbReference type="PANTHER" id="PTHR39087">
    <property type="entry name" value="UPF0104 MEMBRANE PROTEIN MJ1595"/>
    <property type="match status" value="1"/>
</dbReference>
<evidence type="ECO:0000256" key="5">
    <source>
        <dbReference type="ARBA" id="ARBA00023136"/>
    </source>
</evidence>
<dbReference type="RefSeq" id="WP_013756961.1">
    <property type="nucleotide sequence ID" value="NC_015499.1"/>
</dbReference>
<feature type="transmembrane region" description="Helical" evidence="6">
    <location>
        <begin position="124"/>
        <end position="144"/>
    </location>
</feature>
<dbReference type="InterPro" id="IPR022791">
    <property type="entry name" value="L-PG_synthase/AglD"/>
</dbReference>
<feature type="transmembrane region" description="Helical" evidence="6">
    <location>
        <begin position="42"/>
        <end position="60"/>
    </location>
</feature>
<dbReference type="Pfam" id="PF03706">
    <property type="entry name" value="LPG_synthase_TM"/>
    <property type="match status" value="1"/>
</dbReference>
<evidence type="ECO:0000256" key="1">
    <source>
        <dbReference type="ARBA" id="ARBA00004651"/>
    </source>
</evidence>
<comment type="subcellular location">
    <subcellularLocation>
        <location evidence="1">Cell membrane</location>
        <topology evidence="1">Multi-pass membrane protein</topology>
    </subcellularLocation>
</comment>
<dbReference type="PANTHER" id="PTHR39087:SF2">
    <property type="entry name" value="UPF0104 MEMBRANE PROTEIN MJ1595"/>
    <property type="match status" value="1"/>
</dbReference>
<sequence length="308" mass="35472">MNSRLVKNLLSVLISLFLVYLLAINIDIKRVLEVVFNFNKEFIIAFFVLFFIVLNLRAYIWKNLLANISKDLSFRHLIAGEGVGFAINSFLPLRLGDLIRGIYLSKTSNLPFPSVLVSIATEQLLDFFTILTLGLFCLCIGVKISINILFLPIVMTIIFLILFFLSIFIRKKFKHFKIRFPNFWLLVHPFLDLTKSSIFKRVYLANILCLLLISLGILLLYFNLVGKILLIESLISTFFVNIGLLSFGIWMASKKYGIDFDDATGIFFIYQITIIFVSLLTFILITFYDLILTLKTKKIFVILKNLKS</sequence>